<dbReference type="RefSeq" id="WP_173054713.1">
    <property type="nucleotide sequence ID" value="NZ_BAABGO010000067.1"/>
</dbReference>
<feature type="chain" id="PRO_5028893057" description="Tat pathway signal sequence domain protein" evidence="1">
    <location>
        <begin position="34"/>
        <end position="145"/>
    </location>
</feature>
<dbReference type="Proteomes" id="UP000482800">
    <property type="component" value="Unassembled WGS sequence"/>
</dbReference>
<evidence type="ECO:0008006" key="4">
    <source>
        <dbReference type="Google" id="ProtNLM"/>
    </source>
</evidence>
<comment type="caution">
    <text evidence="2">The sequence shown here is derived from an EMBL/GenBank/DDBJ whole genome shotgun (WGS) entry which is preliminary data.</text>
</comment>
<dbReference type="EMBL" id="BLPF01000001">
    <property type="protein sequence ID" value="GFJ77346.1"/>
    <property type="molecule type" value="Genomic_DNA"/>
</dbReference>
<reference evidence="2 3" key="2">
    <citation type="submission" date="2020-03" db="EMBL/GenBank/DDBJ databases">
        <authorList>
            <person name="Ichikawa N."/>
            <person name="Kimura A."/>
            <person name="Kitahashi Y."/>
            <person name="Uohara A."/>
        </authorList>
    </citation>
    <scope>NUCLEOTIDE SEQUENCE [LARGE SCALE GENOMIC DNA]</scope>
    <source>
        <strain evidence="2 3">NBRC 108639</strain>
    </source>
</reference>
<reference evidence="2 3" key="1">
    <citation type="submission" date="2020-03" db="EMBL/GenBank/DDBJ databases">
        <title>Whole genome shotgun sequence of Phytohabitans houttuyneae NBRC 108639.</title>
        <authorList>
            <person name="Komaki H."/>
            <person name="Tamura T."/>
        </authorList>
    </citation>
    <scope>NUCLEOTIDE SEQUENCE [LARGE SCALE GENOMIC DNA]</scope>
    <source>
        <strain evidence="2 3">NBRC 108639</strain>
    </source>
</reference>
<gene>
    <name evidence="2" type="ORF">Phou_015260</name>
</gene>
<feature type="signal peptide" evidence="1">
    <location>
        <begin position="1"/>
        <end position="33"/>
    </location>
</feature>
<accession>A0A6V8K5T5</accession>
<protein>
    <recommendedName>
        <fullName evidence="4">Tat pathway signal sequence domain protein</fullName>
    </recommendedName>
</protein>
<evidence type="ECO:0000313" key="3">
    <source>
        <dbReference type="Proteomes" id="UP000482800"/>
    </source>
</evidence>
<keyword evidence="3" id="KW-1185">Reference proteome</keyword>
<proteinExistence type="predicted"/>
<name>A0A6V8K5T5_9ACTN</name>
<evidence type="ECO:0000256" key="1">
    <source>
        <dbReference type="SAM" id="SignalP"/>
    </source>
</evidence>
<evidence type="ECO:0000313" key="2">
    <source>
        <dbReference type="EMBL" id="GFJ77346.1"/>
    </source>
</evidence>
<dbReference type="AlphaFoldDB" id="A0A6V8K5T5"/>
<organism evidence="2 3">
    <name type="scientific">Phytohabitans houttuyneae</name>
    <dbReference type="NCBI Taxonomy" id="1076126"/>
    <lineage>
        <taxon>Bacteria</taxon>
        <taxon>Bacillati</taxon>
        <taxon>Actinomycetota</taxon>
        <taxon>Actinomycetes</taxon>
        <taxon>Micromonosporales</taxon>
        <taxon>Micromonosporaceae</taxon>
    </lineage>
</organism>
<sequence length="145" mass="15129">MPKIRRFRSIRLLVATAVGLVAVALVPATSAQAATAPFTVSVKGGYNNTQSLGTATGSVTATTGSTQASYSVTLCGESTYPSSSVTIAAGSAIALHTVYYQNCQIFSGNLNSSYGFTTAQITVSGSTFYPGNQYTTYTKSRTLYF</sequence>
<keyword evidence="1" id="KW-0732">Signal</keyword>